<organism evidence="1 2">
    <name type="scientific">Acetobacter fallax</name>
    <dbReference type="NCBI Taxonomy" id="1737473"/>
    <lineage>
        <taxon>Bacteria</taxon>
        <taxon>Pseudomonadati</taxon>
        <taxon>Pseudomonadota</taxon>
        <taxon>Alphaproteobacteria</taxon>
        <taxon>Acetobacterales</taxon>
        <taxon>Acetobacteraceae</taxon>
        <taxon>Acetobacter</taxon>
    </lineage>
</organism>
<name>A0ABX0K9H5_9PROT</name>
<dbReference type="EMBL" id="WOSW01000005">
    <property type="protein sequence ID" value="NHO31848.1"/>
    <property type="molecule type" value="Genomic_DNA"/>
</dbReference>
<evidence type="ECO:0000313" key="1">
    <source>
        <dbReference type="EMBL" id="NHO31848.1"/>
    </source>
</evidence>
<comment type="caution">
    <text evidence="1">The sequence shown here is derived from an EMBL/GenBank/DDBJ whole genome shotgun (WGS) entry which is preliminary data.</text>
</comment>
<dbReference type="Gene3D" id="3.40.50.720">
    <property type="entry name" value="NAD(P)-binding Rossmann-like Domain"/>
    <property type="match status" value="1"/>
</dbReference>
<dbReference type="InterPro" id="IPR036291">
    <property type="entry name" value="NAD(P)-bd_dom_sf"/>
</dbReference>
<reference evidence="1 2" key="1">
    <citation type="journal article" date="2020" name="Int. J. Syst. Evol. Microbiol.">
        <title>Novel acetic acid bacteria from cider fermentations: Acetobacter conturbans sp. nov. and Acetobacter fallax sp. nov.</title>
        <authorList>
            <person name="Sombolestani A.S."/>
            <person name="Cleenwerck I."/>
            <person name="Cnockaert M."/>
            <person name="Borremans W."/>
            <person name="Wieme A.D."/>
            <person name="De Vuyst L."/>
            <person name="Vandamme P."/>
        </authorList>
    </citation>
    <scope>NUCLEOTIDE SEQUENCE [LARGE SCALE GENOMIC DNA]</scope>
    <source>
        <strain evidence="1 2">LMG 1637</strain>
    </source>
</reference>
<accession>A0ABX0K9H5</accession>
<dbReference type="RefSeq" id="WP_173576503.1">
    <property type="nucleotide sequence ID" value="NZ_WOSW01000005.1"/>
</dbReference>
<proteinExistence type="predicted"/>
<dbReference type="PANTHER" id="PTHR24322:SF748">
    <property type="entry name" value="FI23927P1-RELATED"/>
    <property type="match status" value="1"/>
</dbReference>
<keyword evidence="2" id="KW-1185">Reference proteome</keyword>
<dbReference type="Pfam" id="PF00106">
    <property type="entry name" value="adh_short"/>
    <property type="match status" value="1"/>
</dbReference>
<sequence length="278" mass="28804">MKQDSLLITGAASGLGRALALTRAGKGVTLHLIDCNGAGLADTAARSEALGARVVTHTLDVASAPAMKDAVTSAGQLDLVFACAGITGGTRSGPADDTAPTEPEAQIRRMVATNLDGVLNTVLPAIDLIRTQPRAADGTRGRICAISSVAGVVSFPGTPTYCATKAAVDRFMVATGGNLKREGVILSSVVCAFINTPMVASNEFPMPGLTQTSDAVDKIMKGVARNQRRITFPKWIVAGSRFMDLLPIRLAEKYYTTQPIGAAGTMPVTENDSETATA</sequence>
<dbReference type="Proteomes" id="UP000615326">
    <property type="component" value="Unassembled WGS sequence"/>
</dbReference>
<evidence type="ECO:0000313" key="2">
    <source>
        <dbReference type="Proteomes" id="UP000615326"/>
    </source>
</evidence>
<dbReference type="PROSITE" id="PS00061">
    <property type="entry name" value="ADH_SHORT"/>
    <property type="match status" value="1"/>
</dbReference>
<protein>
    <submittedName>
        <fullName evidence="1">SDR family NAD(P)-dependent oxidoreductase</fullName>
    </submittedName>
</protein>
<dbReference type="PANTHER" id="PTHR24322">
    <property type="entry name" value="PKSB"/>
    <property type="match status" value="1"/>
</dbReference>
<dbReference type="InterPro" id="IPR020904">
    <property type="entry name" value="Sc_DH/Rdtase_CS"/>
</dbReference>
<gene>
    <name evidence="1" type="ORF">GOB84_04575</name>
</gene>
<dbReference type="SUPFAM" id="SSF51735">
    <property type="entry name" value="NAD(P)-binding Rossmann-fold domains"/>
    <property type="match status" value="1"/>
</dbReference>
<dbReference type="InterPro" id="IPR002347">
    <property type="entry name" value="SDR_fam"/>
</dbReference>
<dbReference type="PRINTS" id="PR00081">
    <property type="entry name" value="GDHRDH"/>
</dbReference>